<dbReference type="PANTHER" id="PTHR21292">
    <property type="entry name" value="EXOCYST COMPLEX COMPONENT SEC6-RELATED"/>
    <property type="match status" value="1"/>
</dbReference>
<accession>A0A1Z5K0P6</accession>
<dbReference type="EMBL" id="BDSP01000141">
    <property type="protein sequence ID" value="GAX19874.1"/>
    <property type="molecule type" value="Genomic_DNA"/>
</dbReference>
<dbReference type="Gene3D" id="1.10.357.70">
    <property type="entry name" value="Exocyst complex component Sec6, C-terminal domain"/>
    <property type="match status" value="1"/>
</dbReference>
<proteinExistence type="inferred from homology"/>
<keyword evidence="3" id="KW-0268">Exocytosis</keyword>
<comment type="similarity">
    <text evidence="1">Belongs to the SEC6 family.</text>
</comment>
<dbReference type="GO" id="GO:0000149">
    <property type="term" value="F:SNARE binding"/>
    <property type="evidence" value="ECO:0007669"/>
    <property type="project" value="TreeGrafter"/>
</dbReference>
<dbReference type="PANTHER" id="PTHR21292:SF1">
    <property type="entry name" value="EXOCYST COMPLEX COMPONENT 3"/>
    <property type="match status" value="1"/>
</dbReference>
<evidence type="ECO:0000313" key="4">
    <source>
        <dbReference type="EMBL" id="GAX19874.1"/>
    </source>
</evidence>
<dbReference type="OrthoDB" id="10604397at2759"/>
<dbReference type="GO" id="GO:0051601">
    <property type="term" value="P:exocyst localization"/>
    <property type="evidence" value="ECO:0007669"/>
    <property type="project" value="TreeGrafter"/>
</dbReference>
<organism evidence="4 5">
    <name type="scientific">Fistulifera solaris</name>
    <name type="common">Oleaginous diatom</name>
    <dbReference type="NCBI Taxonomy" id="1519565"/>
    <lineage>
        <taxon>Eukaryota</taxon>
        <taxon>Sar</taxon>
        <taxon>Stramenopiles</taxon>
        <taxon>Ochrophyta</taxon>
        <taxon>Bacillariophyta</taxon>
        <taxon>Bacillariophyceae</taxon>
        <taxon>Bacillariophycidae</taxon>
        <taxon>Naviculales</taxon>
        <taxon>Naviculaceae</taxon>
        <taxon>Fistulifera</taxon>
    </lineage>
</organism>
<evidence type="ECO:0000256" key="2">
    <source>
        <dbReference type="ARBA" id="ARBA00022448"/>
    </source>
</evidence>
<evidence type="ECO:0000256" key="3">
    <source>
        <dbReference type="ARBA" id="ARBA00022483"/>
    </source>
</evidence>
<dbReference type="GO" id="GO:0000145">
    <property type="term" value="C:exocyst"/>
    <property type="evidence" value="ECO:0007669"/>
    <property type="project" value="InterPro"/>
</dbReference>
<keyword evidence="2" id="KW-0813">Transport</keyword>
<dbReference type="AlphaFoldDB" id="A0A1Z5K0P6"/>
<evidence type="ECO:0000313" key="5">
    <source>
        <dbReference type="Proteomes" id="UP000198406"/>
    </source>
</evidence>
<reference evidence="4 5" key="1">
    <citation type="journal article" date="2015" name="Plant Cell">
        <title>Oil accumulation by the oleaginous diatom Fistulifera solaris as revealed by the genome and transcriptome.</title>
        <authorList>
            <person name="Tanaka T."/>
            <person name="Maeda Y."/>
            <person name="Veluchamy A."/>
            <person name="Tanaka M."/>
            <person name="Abida H."/>
            <person name="Marechal E."/>
            <person name="Bowler C."/>
            <person name="Muto M."/>
            <person name="Sunaga Y."/>
            <person name="Tanaka M."/>
            <person name="Yoshino T."/>
            <person name="Taniguchi T."/>
            <person name="Fukuda Y."/>
            <person name="Nemoto M."/>
            <person name="Matsumoto M."/>
            <person name="Wong P.S."/>
            <person name="Aburatani S."/>
            <person name="Fujibuchi W."/>
        </authorList>
    </citation>
    <scope>NUCLEOTIDE SEQUENCE [LARGE SCALE GENOMIC DNA]</scope>
    <source>
        <strain evidence="4 5">JPCC DA0580</strain>
    </source>
</reference>
<keyword evidence="5" id="KW-1185">Reference proteome</keyword>
<dbReference type="InterPro" id="IPR010326">
    <property type="entry name" value="EXOC3/Sec6"/>
</dbReference>
<dbReference type="InterPro" id="IPR042532">
    <property type="entry name" value="EXOC3/Sec6_C"/>
</dbReference>
<dbReference type="Pfam" id="PF06046">
    <property type="entry name" value="Sec6"/>
    <property type="match status" value="1"/>
</dbReference>
<evidence type="ECO:0000256" key="1">
    <source>
        <dbReference type="ARBA" id="ARBA00009447"/>
    </source>
</evidence>
<comment type="caution">
    <text evidence="4">The sequence shown here is derived from an EMBL/GenBank/DDBJ whole genome shotgun (WGS) entry which is preliminary data.</text>
</comment>
<protein>
    <recommendedName>
        <fullName evidence="6">Exocyst complex component Sec6</fullName>
    </recommendedName>
</protein>
<dbReference type="GO" id="GO:0006887">
    <property type="term" value="P:exocytosis"/>
    <property type="evidence" value="ECO:0007669"/>
    <property type="project" value="UniProtKB-KW"/>
</dbReference>
<gene>
    <name evidence="4" type="ORF">FisN_1Lh661</name>
</gene>
<sequence>MATKAKLTDLQGESFLTHFQKHAFQSVRNAYATEHNFYEALDGSVSTSLAEDVFSLIQIQRSVLVEQGNDRVFDEGMLFVLKCVQHEHMERYHQRMYVTLEETCAAANDFLRMSEKMEKLVEELTTQRGQTERSVFVSLGDDLVHELSRLAVQATERTLVFLLRTIQHNTSIPQMIFSAAWEEELIQNEVVKELMQTIDDYLSTVKRYLSDDILYNKALWMAANACICFYVRSLIQKADACRRRRDHPFISTRRALLRMSDDIAIISEYLESHPELSRRIRPDLDTLHLIRESLGAPDIYALESFIIVLHKRTGSDSLVTRQFVTDLQWLVGQVETGKEAFDHVQSDLKMVTDRVQEQQGQTSMCKNTSQLVRLDDMLRALYEDRLVQGLLPVCWLCLPTPAEVTGEPDEQKLARRFRQITRNVAQLAFRSQSSAKTEEQMPLT</sequence>
<dbReference type="Proteomes" id="UP000198406">
    <property type="component" value="Unassembled WGS sequence"/>
</dbReference>
<evidence type="ECO:0008006" key="6">
    <source>
        <dbReference type="Google" id="ProtNLM"/>
    </source>
</evidence>
<dbReference type="InParanoid" id="A0A1Z5K0P6"/>
<name>A0A1Z5K0P6_FISSO</name>